<feature type="transmembrane region" description="Helical" evidence="1">
    <location>
        <begin position="215"/>
        <end position="237"/>
    </location>
</feature>
<keyword evidence="1" id="KW-0472">Membrane</keyword>
<feature type="transmembrane region" description="Helical" evidence="1">
    <location>
        <begin position="126"/>
        <end position="152"/>
    </location>
</feature>
<name>A0AAD7ILS4_9AGAR</name>
<dbReference type="AlphaFoldDB" id="A0AAD7ILS4"/>
<organism evidence="2 3">
    <name type="scientific">Mycena metata</name>
    <dbReference type="NCBI Taxonomy" id="1033252"/>
    <lineage>
        <taxon>Eukaryota</taxon>
        <taxon>Fungi</taxon>
        <taxon>Dikarya</taxon>
        <taxon>Basidiomycota</taxon>
        <taxon>Agaricomycotina</taxon>
        <taxon>Agaricomycetes</taxon>
        <taxon>Agaricomycetidae</taxon>
        <taxon>Agaricales</taxon>
        <taxon>Marasmiineae</taxon>
        <taxon>Mycenaceae</taxon>
        <taxon>Mycena</taxon>
    </lineage>
</organism>
<dbReference type="EMBL" id="JARKIB010000084">
    <property type="protein sequence ID" value="KAJ7745073.1"/>
    <property type="molecule type" value="Genomic_DNA"/>
</dbReference>
<comment type="caution">
    <text evidence="2">The sequence shown here is derived from an EMBL/GenBank/DDBJ whole genome shotgun (WGS) entry which is preliminary data.</text>
</comment>
<evidence type="ECO:0000313" key="2">
    <source>
        <dbReference type="EMBL" id="KAJ7745073.1"/>
    </source>
</evidence>
<keyword evidence="3" id="KW-1185">Reference proteome</keyword>
<keyword evidence="1" id="KW-1133">Transmembrane helix</keyword>
<evidence type="ECO:0000256" key="1">
    <source>
        <dbReference type="SAM" id="Phobius"/>
    </source>
</evidence>
<proteinExistence type="predicted"/>
<feature type="transmembrane region" description="Helical" evidence="1">
    <location>
        <begin position="173"/>
        <end position="195"/>
    </location>
</feature>
<sequence>MLDQIARSSVAHLQAVTLEHIGQLKAGEILLILIAAAFSLLILATVRYTIGHVAATLAMIESPSTPAVAYSRGVVIHTSKEKNLNIAAAPPPWRGLAIRVIYSITHTILARFLLKTAGRLIFGHTLFGATIISILTSLFLVRAHLLWTHAIIAHPTSKSLRERIVPRDQCKPLVPAALVFTVAKHVTVLVPLGLAHLLRLQDITSAQFLRPDGHTLVLVALRILTPATTALFLALFVTHRIEAALLPDDIFPIVPFDRASATTDFAAAWRSFDPPAPLTPPLAFAYSKSTSRWSKRWVSLC</sequence>
<dbReference type="Proteomes" id="UP001215598">
    <property type="component" value="Unassembled WGS sequence"/>
</dbReference>
<keyword evidence="1" id="KW-0812">Transmembrane</keyword>
<accession>A0AAD7ILS4</accession>
<protein>
    <submittedName>
        <fullName evidence="2">Uncharacterized protein</fullName>
    </submittedName>
</protein>
<evidence type="ECO:0000313" key="3">
    <source>
        <dbReference type="Proteomes" id="UP001215598"/>
    </source>
</evidence>
<gene>
    <name evidence="2" type="ORF">B0H16DRAFT_1726964</name>
</gene>
<reference evidence="2" key="1">
    <citation type="submission" date="2023-03" db="EMBL/GenBank/DDBJ databases">
        <title>Massive genome expansion in bonnet fungi (Mycena s.s.) driven by repeated elements and novel gene families across ecological guilds.</title>
        <authorList>
            <consortium name="Lawrence Berkeley National Laboratory"/>
            <person name="Harder C.B."/>
            <person name="Miyauchi S."/>
            <person name="Viragh M."/>
            <person name="Kuo A."/>
            <person name="Thoen E."/>
            <person name="Andreopoulos B."/>
            <person name="Lu D."/>
            <person name="Skrede I."/>
            <person name="Drula E."/>
            <person name="Henrissat B."/>
            <person name="Morin E."/>
            <person name="Kohler A."/>
            <person name="Barry K."/>
            <person name="LaButti K."/>
            <person name="Morin E."/>
            <person name="Salamov A."/>
            <person name="Lipzen A."/>
            <person name="Mereny Z."/>
            <person name="Hegedus B."/>
            <person name="Baldrian P."/>
            <person name="Stursova M."/>
            <person name="Weitz H."/>
            <person name="Taylor A."/>
            <person name="Grigoriev I.V."/>
            <person name="Nagy L.G."/>
            <person name="Martin F."/>
            <person name="Kauserud H."/>
        </authorList>
    </citation>
    <scope>NUCLEOTIDE SEQUENCE</scope>
    <source>
        <strain evidence="2">CBHHK182m</strain>
    </source>
</reference>
<feature type="transmembrane region" description="Helical" evidence="1">
    <location>
        <begin position="29"/>
        <end position="50"/>
    </location>
</feature>